<evidence type="ECO:0000313" key="2">
    <source>
        <dbReference type="Proteomes" id="UP001055811"/>
    </source>
</evidence>
<keyword evidence="2" id="KW-1185">Reference proteome</keyword>
<dbReference type="EMBL" id="CM042012">
    <property type="protein sequence ID" value="KAI3751525.1"/>
    <property type="molecule type" value="Genomic_DNA"/>
</dbReference>
<evidence type="ECO:0000313" key="1">
    <source>
        <dbReference type="EMBL" id="KAI3751525.1"/>
    </source>
</evidence>
<protein>
    <submittedName>
        <fullName evidence="1">Uncharacterized protein</fullName>
    </submittedName>
</protein>
<reference evidence="2" key="1">
    <citation type="journal article" date="2022" name="Mol. Ecol. Resour.">
        <title>The genomes of chicory, endive, great burdock and yacon provide insights into Asteraceae palaeo-polyploidization history and plant inulin production.</title>
        <authorList>
            <person name="Fan W."/>
            <person name="Wang S."/>
            <person name="Wang H."/>
            <person name="Wang A."/>
            <person name="Jiang F."/>
            <person name="Liu H."/>
            <person name="Zhao H."/>
            <person name="Xu D."/>
            <person name="Zhang Y."/>
        </authorList>
    </citation>
    <scope>NUCLEOTIDE SEQUENCE [LARGE SCALE GENOMIC DNA]</scope>
    <source>
        <strain evidence="2">cv. Punajuju</strain>
    </source>
</reference>
<gene>
    <name evidence="1" type="ORF">L2E82_22613</name>
</gene>
<organism evidence="1 2">
    <name type="scientific">Cichorium intybus</name>
    <name type="common">Chicory</name>
    <dbReference type="NCBI Taxonomy" id="13427"/>
    <lineage>
        <taxon>Eukaryota</taxon>
        <taxon>Viridiplantae</taxon>
        <taxon>Streptophyta</taxon>
        <taxon>Embryophyta</taxon>
        <taxon>Tracheophyta</taxon>
        <taxon>Spermatophyta</taxon>
        <taxon>Magnoliopsida</taxon>
        <taxon>eudicotyledons</taxon>
        <taxon>Gunneridae</taxon>
        <taxon>Pentapetalae</taxon>
        <taxon>asterids</taxon>
        <taxon>campanulids</taxon>
        <taxon>Asterales</taxon>
        <taxon>Asteraceae</taxon>
        <taxon>Cichorioideae</taxon>
        <taxon>Cichorieae</taxon>
        <taxon>Cichoriinae</taxon>
        <taxon>Cichorium</taxon>
    </lineage>
</organism>
<reference evidence="1 2" key="2">
    <citation type="journal article" date="2022" name="Mol. Ecol. Resour.">
        <title>The genomes of chicory, endive, great burdock and yacon provide insights into Asteraceae paleo-polyploidization history and plant inulin production.</title>
        <authorList>
            <person name="Fan W."/>
            <person name="Wang S."/>
            <person name="Wang H."/>
            <person name="Wang A."/>
            <person name="Jiang F."/>
            <person name="Liu H."/>
            <person name="Zhao H."/>
            <person name="Xu D."/>
            <person name="Zhang Y."/>
        </authorList>
    </citation>
    <scope>NUCLEOTIDE SEQUENCE [LARGE SCALE GENOMIC DNA]</scope>
    <source>
        <strain evidence="2">cv. Punajuju</strain>
        <tissue evidence="1">Leaves</tissue>
    </source>
</reference>
<proteinExistence type="predicted"/>
<dbReference type="Proteomes" id="UP001055811">
    <property type="component" value="Linkage Group LG04"/>
</dbReference>
<sequence length="110" mass="12862">MYVRTNREKVEIDRDSDERDEKRDLEADGKDSGEMEMVGLGFKVRVSLVADDACLCEIEEAYEERLCRMRVLSGGEVRARRSSGERPATDTGRRMRVERRDTTRIWSFRI</sequence>
<accession>A0ACB9DYP7</accession>
<comment type="caution">
    <text evidence="1">The sequence shown here is derived from an EMBL/GenBank/DDBJ whole genome shotgun (WGS) entry which is preliminary data.</text>
</comment>
<name>A0ACB9DYP7_CICIN</name>